<dbReference type="EMBL" id="LXQA010401003">
    <property type="protein sequence ID" value="MCI49426.1"/>
    <property type="molecule type" value="Genomic_DNA"/>
</dbReference>
<organism evidence="1 2">
    <name type="scientific">Trifolium medium</name>
    <dbReference type="NCBI Taxonomy" id="97028"/>
    <lineage>
        <taxon>Eukaryota</taxon>
        <taxon>Viridiplantae</taxon>
        <taxon>Streptophyta</taxon>
        <taxon>Embryophyta</taxon>
        <taxon>Tracheophyta</taxon>
        <taxon>Spermatophyta</taxon>
        <taxon>Magnoliopsida</taxon>
        <taxon>eudicotyledons</taxon>
        <taxon>Gunneridae</taxon>
        <taxon>Pentapetalae</taxon>
        <taxon>rosids</taxon>
        <taxon>fabids</taxon>
        <taxon>Fabales</taxon>
        <taxon>Fabaceae</taxon>
        <taxon>Papilionoideae</taxon>
        <taxon>50 kb inversion clade</taxon>
        <taxon>NPAAA clade</taxon>
        <taxon>Hologalegina</taxon>
        <taxon>IRL clade</taxon>
        <taxon>Trifolieae</taxon>
        <taxon>Trifolium</taxon>
    </lineage>
</organism>
<dbReference type="AlphaFoldDB" id="A0A392SNH9"/>
<reference evidence="1 2" key="1">
    <citation type="journal article" date="2018" name="Front. Plant Sci.">
        <title>Red Clover (Trifolium pratense) and Zigzag Clover (T. medium) - A Picture of Genomic Similarities and Differences.</title>
        <authorList>
            <person name="Dluhosova J."/>
            <person name="Istvanek J."/>
            <person name="Nedelnik J."/>
            <person name="Repkova J."/>
        </authorList>
    </citation>
    <scope>NUCLEOTIDE SEQUENCE [LARGE SCALE GENOMIC DNA]</scope>
    <source>
        <strain evidence="2">cv. 10/8</strain>
        <tissue evidence="1">Leaf</tissue>
    </source>
</reference>
<name>A0A392SNH9_9FABA</name>
<feature type="non-terminal residue" evidence="1">
    <location>
        <position position="57"/>
    </location>
</feature>
<proteinExistence type="predicted"/>
<keyword evidence="2" id="KW-1185">Reference proteome</keyword>
<accession>A0A392SNH9</accession>
<dbReference type="Proteomes" id="UP000265520">
    <property type="component" value="Unassembled WGS sequence"/>
</dbReference>
<comment type="caution">
    <text evidence="1">The sequence shown here is derived from an EMBL/GenBank/DDBJ whole genome shotgun (WGS) entry which is preliminary data.</text>
</comment>
<evidence type="ECO:0000313" key="2">
    <source>
        <dbReference type="Proteomes" id="UP000265520"/>
    </source>
</evidence>
<evidence type="ECO:0000313" key="1">
    <source>
        <dbReference type="EMBL" id="MCI49426.1"/>
    </source>
</evidence>
<sequence length="57" mass="6563">MDKILKKLRRAQLKAESMRSITPVQQDHQASKICKVFSFPKYAQIRSLGSCFTSHSH</sequence>
<protein>
    <submittedName>
        <fullName evidence="1">Remorin-like</fullName>
    </submittedName>
</protein>